<dbReference type="InterPro" id="IPR007268">
    <property type="entry name" value="Rad9/Ddc1"/>
</dbReference>
<dbReference type="Pfam" id="PF04139">
    <property type="entry name" value="Rad9"/>
    <property type="match status" value="1"/>
</dbReference>
<accession>A0A8D2Q6P1</accession>
<dbReference type="GO" id="GO:0030896">
    <property type="term" value="C:checkpoint clamp complex"/>
    <property type="evidence" value="ECO:0007669"/>
    <property type="project" value="InterPro"/>
</dbReference>
<dbReference type="GO" id="GO:0006281">
    <property type="term" value="P:DNA repair"/>
    <property type="evidence" value="ECO:0007669"/>
    <property type="project" value="TreeGrafter"/>
</dbReference>
<protein>
    <submittedName>
        <fullName evidence="1">Uncharacterized protein</fullName>
    </submittedName>
</protein>
<sequence length="130" mass="14687">ATQSAFGYGAACKSDKYRNESDSASALHLLPVSDWLSLRSVNSPRSAYACIIFSSMFFQHYSCKNTPELGLNKNHIRPTCKLAIKAVLPLFRSLITLERNVEKCSIYTNFNNYHIIFQLFCKHGMLVNGM</sequence>
<keyword evidence="2" id="KW-1185">Reference proteome</keyword>
<dbReference type="GO" id="GO:0031573">
    <property type="term" value="P:mitotic intra-S DNA damage checkpoint signaling"/>
    <property type="evidence" value="ECO:0007669"/>
    <property type="project" value="TreeGrafter"/>
</dbReference>
<dbReference type="SUPFAM" id="SSF55979">
    <property type="entry name" value="DNA clamp"/>
    <property type="match status" value="1"/>
</dbReference>
<evidence type="ECO:0000313" key="1">
    <source>
        <dbReference type="Ensembl" id="ENSVKKP00000023548.1"/>
    </source>
</evidence>
<proteinExistence type="predicted"/>
<reference evidence="1" key="2">
    <citation type="submission" date="2025-09" db="UniProtKB">
        <authorList>
            <consortium name="Ensembl"/>
        </authorList>
    </citation>
    <scope>IDENTIFICATION</scope>
</reference>
<dbReference type="InterPro" id="IPR046938">
    <property type="entry name" value="DNA_clamp_sf"/>
</dbReference>
<dbReference type="GO" id="GO:0000076">
    <property type="term" value="P:DNA replication checkpoint signaling"/>
    <property type="evidence" value="ECO:0007669"/>
    <property type="project" value="TreeGrafter"/>
</dbReference>
<dbReference type="Proteomes" id="UP000694545">
    <property type="component" value="Unplaced"/>
</dbReference>
<evidence type="ECO:0000313" key="2">
    <source>
        <dbReference type="Proteomes" id="UP000694545"/>
    </source>
</evidence>
<dbReference type="GO" id="GO:0071479">
    <property type="term" value="P:cellular response to ionizing radiation"/>
    <property type="evidence" value="ECO:0007669"/>
    <property type="project" value="TreeGrafter"/>
</dbReference>
<dbReference type="AlphaFoldDB" id="A0A8D2Q6P1"/>
<organism evidence="1 2">
    <name type="scientific">Varanus komodoensis</name>
    <name type="common">Komodo dragon</name>
    <dbReference type="NCBI Taxonomy" id="61221"/>
    <lineage>
        <taxon>Eukaryota</taxon>
        <taxon>Metazoa</taxon>
        <taxon>Chordata</taxon>
        <taxon>Craniata</taxon>
        <taxon>Vertebrata</taxon>
        <taxon>Euteleostomi</taxon>
        <taxon>Lepidosauria</taxon>
        <taxon>Squamata</taxon>
        <taxon>Bifurcata</taxon>
        <taxon>Unidentata</taxon>
        <taxon>Episquamata</taxon>
        <taxon>Toxicofera</taxon>
        <taxon>Anguimorpha</taxon>
        <taxon>Paleoanguimorpha</taxon>
        <taxon>Varanoidea</taxon>
        <taxon>Varanidae</taxon>
        <taxon>Varanus</taxon>
    </lineage>
</organism>
<dbReference type="Gene3D" id="3.70.10.10">
    <property type="match status" value="1"/>
</dbReference>
<dbReference type="PANTHER" id="PTHR15237:SF2">
    <property type="entry name" value="CELL CYCLE CHECKPOINT CONTROL PROTEIN RAD9B"/>
    <property type="match status" value="1"/>
</dbReference>
<dbReference type="PANTHER" id="PTHR15237">
    <property type="entry name" value="DNA REPAIR PROTEIN RAD9"/>
    <property type="match status" value="1"/>
</dbReference>
<name>A0A8D2Q6P1_VARKO</name>
<reference evidence="1" key="1">
    <citation type="submission" date="2025-08" db="UniProtKB">
        <authorList>
            <consortium name="Ensembl"/>
        </authorList>
    </citation>
    <scope>IDENTIFICATION</scope>
</reference>
<dbReference type="Ensembl" id="ENSVKKT00000024130.1">
    <property type="protein sequence ID" value="ENSVKKP00000023548.1"/>
    <property type="gene ID" value="ENSVKKG00000015581.1"/>
</dbReference>